<evidence type="ECO:0000313" key="2">
    <source>
        <dbReference type="Proteomes" id="UP000001955"/>
    </source>
</evidence>
<dbReference type="EMBL" id="CP001560">
    <property type="protein sequence ID" value="AFJ47839.1"/>
    <property type="molecule type" value="Genomic_DNA"/>
</dbReference>
<evidence type="ECO:0000313" key="1">
    <source>
        <dbReference type="EMBL" id="AFJ47839.1"/>
    </source>
</evidence>
<dbReference type="Proteomes" id="UP000001955">
    <property type="component" value="Chromosome"/>
</dbReference>
<proteinExistence type="predicted"/>
<sequence>MKYALLCLCFFLTCCDDTDIEVQTIKCGLAISEVGNEQAKNNFLTHGNIPHIMADIFLLEEKAKDELGMYSDNQQQQRQLIIEEYNSWFCRNIHAQAKIALPTRSAS</sequence>
<dbReference type="eggNOG" id="ENOG5033JTU">
    <property type="taxonomic scope" value="Bacteria"/>
</dbReference>
<dbReference type="KEGG" id="ebt:EBL_c27680"/>
<dbReference type="AlphaFoldDB" id="I2BBD5"/>
<dbReference type="HOGENOM" id="CLU_2208272_0_0_6"/>
<gene>
    <name evidence="1" type="ordered locus">EBL_c27680</name>
</gene>
<accession>I2BBD5</accession>
<keyword evidence="2" id="KW-1185">Reference proteome</keyword>
<reference evidence="1 2" key="1">
    <citation type="journal article" date="2012" name="J. Bacteriol.">
        <title>Complete genome sequence of the B12-producing Shimwellia blattae strain DSM 4481, isolated from a cockroach.</title>
        <authorList>
            <person name="Brzuszkiewicz E."/>
            <person name="Waschkowitz T."/>
            <person name="Wiezer A."/>
            <person name="Daniel R."/>
        </authorList>
    </citation>
    <scope>NUCLEOTIDE SEQUENCE [LARGE SCALE GENOMIC DNA]</scope>
    <source>
        <strain evidence="2">ATCC 29907 / DSM 4481 / JCM 1650 / NBRC 105725 / CDC 9005-74</strain>
    </source>
</reference>
<protein>
    <submittedName>
        <fullName evidence="1">Uncharacterized protein</fullName>
    </submittedName>
</protein>
<organism evidence="1 2">
    <name type="scientific">Shimwellia blattae (strain ATCC 29907 / DSM 4481 / JCM 1650 / NBRC 105725 / CDC 9005-74)</name>
    <name type="common">Escherichia blattae</name>
    <dbReference type="NCBI Taxonomy" id="630626"/>
    <lineage>
        <taxon>Bacteria</taxon>
        <taxon>Pseudomonadati</taxon>
        <taxon>Pseudomonadota</taxon>
        <taxon>Gammaproteobacteria</taxon>
        <taxon>Enterobacterales</taxon>
        <taxon>Enterobacteriaceae</taxon>
        <taxon>Shimwellia</taxon>
    </lineage>
</organism>
<dbReference type="RefSeq" id="WP_002439111.1">
    <property type="nucleotide sequence ID" value="NC_017910.1"/>
</dbReference>
<dbReference type="OrthoDB" id="6631270at2"/>
<accession>K6VW98</accession>
<name>I2BBD5_SHIBC</name>